<dbReference type="AlphaFoldDB" id="A0A0P0XWL3"/>
<dbReference type="InParanoid" id="A0A0P0XWL3"/>
<reference evidence="1 2" key="3">
    <citation type="journal article" date="2013" name="Rice">
        <title>Improvement of the Oryza sativa Nipponbare reference genome using next generation sequence and optical map data.</title>
        <authorList>
            <person name="Kawahara Y."/>
            <person name="de la Bastide M."/>
            <person name="Hamilton J.P."/>
            <person name="Kanamori H."/>
            <person name="McCombie W.R."/>
            <person name="Ouyang S."/>
            <person name="Schwartz D.C."/>
            <person name="Tanaka T."/>
            <person name="Wu J."/>
            <person name="Zhou S."/>
            <person name="Childs K.L."/>
            <person name="Davidson R.M."/>
            <person name="Lin H."/>
            <person name="Quesada-Ocampo L."/>
            <person name="Vaillancourt B."/>
            <person name="Sakai H."/>
            <person name="Lee S.S."/>
            <person name="Kim J."/>
            <person name="Numa H."/>
            <person name="Itoh T."/>
            <person name="Buell C.R."/>
            <person name="Matsumoto T."/>
        </authorList>
    </citation>
    <scope>NUCLEOTIDE SEQUENCE [LARGE SCALE GENOMIC DNA]</scope>
    <source>
        <strain evidence="2">cv. Nipponbare</strain>
    </source>
</reference>
<proteinExistence type="predicted"/>
<gene>
    <name evidence="1" type="ordered locus">Os10g0506425</name>
    <name evidence="1" type="ORF">OSNPB_100506425</name>
</gene>
<organism evidence="1 2">
    <name type="scientific">Oryza sativa subsp. japonica</name>
    <name type="common">Rice</name>
    <dbReference type="NCBI Taxonomy" id="39947"/>
    <lineage>
        <taxon>Eukaryota</taxon>
        <taxon>Viridiplantae</taxon>
        <taxon>Streptophyta</taxon>
        <taxon>Embryophyta</taxon>
        <taxon>Tracheophyta</taxon>
        <taxon>Spermatophyta</taxon>
        <taxon>Magnoliopsida</taxon>
        <taxon>Liliopsida</taxon>
        <taxon>Poales</taxon>
        <taxon>Poaceae</taxon>
        <taxon>BOP clade</taxon>
        <taxon>Oryzoideae</taxon>
        <taxon>Oryzeae</taxon>
        <taxon>Oryzinae</taxon>
        <taxon>Oryza</taxon>
        <taxon>Oryza sativa</taxon>
    </lineage>
</organism>
<evidence type="ECO:0000313" key="1">
    <source>
        <dbReference type="EMBL" id="BAT11573.1"/>
    </source>
</evidence>
<reference evidence="2" key="1">
    <citation type="journal article" date="2005" name="Nature">
        <title>The map-based sequence of the rice genome.</title>
        <authorList>
            <consortium name="International rice genome sequencing project (IRGSP)"/>
            <person name="Matsumoto T."/>
            <person name="Wu J."/>
            <person name="Kanamori H."/>
            <person name="Katayose Y."/>
            <person name="Fujisawa M."/>
            <person name="Namiki N."/>
            <person name="Mizuno H."/>
            <person name="Yamamoto K."/>
            <person name="Antonio B.A."/>
            <person name="Baba T."/>
            <person name="Sakata K."/>
            <person name="Nagamura Y."/>
            <person name="Aoki H."/>
            <person name="Arikawa K."/>
            <person name="Arita K."/>
            <person name="Bito T."/>
            <person name="Chiden Y."/>
            <person name="Fujitsuka N."/>
            <person name="Fukunaka R."/>
            <person name="Hamada M."/>
            <person name="Harada C."/>
            <person name="Hayashi A."/>
            <person name="Hijishita S."/>
            <person name="Honda M."/>
            <person name="Hosokawa S."/>
            <person name="Ichikawa Y."/>
            <person name="Idonuma A."/>
            <person name="Iijima M."/>
            <person name="Ikeda M."/>
            <person name="Ikeno M."/>
            <person name="Ito K."/>
            <person name="Ito S."/>
            <person name="Ito T."/>
            <person name="Ito Y."/>
            <person name="Ito Y."/>
            <person name="Iwabuchi A."/>
            <person name="Kamiya K."/>
            <person name="Karasawa W."/>
            <person name="Kurita K."/>
            <person name="Katagiri S."/>
            <person name="Kikuta A."/>
            <person name="Kobayashi H."/>
            <person name="Kobayashi N."/>
            <person name="Machita K."/>
            <person name="Maehara T."/>
            <person name="Masukawa M."/>
            <person name="Mizubayashi T."/>
            <person name="Mukai Y."/>
            <person name="Nagasaki H."/>
            <person name="Nagata Y."/>
            <person name="Naito S."/>
            <person name="Nakashima M."/>
            <person name="Nakama Y."/>
            <person name="Nakamichi Y."/>
            <person name="Nakamura M."/>
            <person name="Meguro A."/>
            <person name="Negishi M."/>
            <person name="Ohta I."/>
            <person name="Ohta T."/>
            <person name="Okamoto M."/>
            <person name="Ono N."/>
            <person name="Saji S."/>
            <person name="Sakaguchi M."/>
            <person name="Sakai K."/>
            <person name="Shibata M."/>
            <person name="Shimokawa T."/>
            <person name="Song J."/>
            <person name="Takazaki Y."/>
            <person name="Terasawa K."/>
            <person name="Tsugane M."/>
            <person name="Tsuji K."/>
            <person name="Ueda S."/>
            <person name="Waki K."/>
            <person name="Yamagata H."/>
            <person name="Yamamoto M."/>
            <person name="Yamamoto S."/>
            <person name="Yamane H."/>
            <person name="Yoshiki S."/>
            <person name="Yoshihara R."/>
            <person name="Yukawa K."/>
            <person name="Zhong H."/>
            <person name="Yano M."/>
            <person name="Yuan Q."/>
            <person name="Ouyang S."/>
            <person name="Liu J."/>
            <person name="Jones K.M."/>
            <person name="Gansberger K."/>
            <person name="Moffat K."/>
            <person name="Hill J."/>
            <person name="Bera J."/>
            <person name="Fadrosh D."/>
            <person name="Jin S."/>
            <person name="Johri S."/>
            <person name="Kim M."/>
            <person name="Overton L."/>
            <person name="Reardon M."/>
            <person name="Tsitrin T."/>
            <person name="Vuong H."/>
            <person name="Weaver B."/>
            <person name="Ciecko A."/>
            <person name="Tallon L."/>
            <person name="Jackson J."/>
            <person name="Pai G."/>
            <person name="Aken S.V."/>
            <person name="Utterback T."/>
            <person name="Reidmuller S."/>
            <person name="Feldblyum T."/>
            <person name="Hsiao J."/>
            <person name="Zismann V."/>
            <person name="Iobst S."/>
            <person name="de Vazeille A.R."/>
            <person name="Buell C.R."/>
            <person name="Ying K."/>
            <person name="Li Y."/>
            <person name="Lu T."/>
            <person name="Huang Y."/>
            <person name="Zhao Q."/>
            <person name="Feng Q."/>
            <person name="Zhang L."/>
            <person name="Zhu J."/>
            <person name="Weng Q."/>
            <person name="Mu J."/>
            <person name="Lu Y."/>
            <person name="Fan D."/>
            <person name="Liu Y."/>
            <person name="Guan J."/>
            <person name="Zhang Y."/>
            <person name="Yu S."/>
            <person name="Liu X."/>
            <person name="Zhang Y."/>
            <person name="Hong G."/>
            <person name="Han B."/>
            <person name="Choisne N."/>
            <person name="Demange N."/>
            <person name="Orjeda G."/>
            <person name="Samain S."/>
            <person name="Cattolico L."/>
            <person name="Pelletier E."/>
            <person name="Couloux A."/>
            <person name="Segurens B."/>
            <person name="Wincker P."/>
            <person name="D'Hont A."/>
            <person name="Scarpelli C."/>
            <person name="Weissenbach J."/>
            <person name="Salanoubat M."/>
            <person name="Quetier F."/>
            <person name="Yu Y."/>
            <person name="Kim H.R."/>
            <person name="Rambo T."/>
            <person name="Currie J."/>
            <person name="Collura K."/>
            <person name="Luo M."/>
            <person name="Yang T."/>
            <person name="Ammiraju J.S.S."/>
            <person name="Engler F."/>
            <person name="Soderlund C."/>
            <person name="Wing R.A."/>
            <person name="Palmer L.E."/>
            <person name="de la Bastide M."/>
            <person name="Spiegel L."/>
            <person name="Nascimento L."/>
            <person name="Zutavern T."/>
            <person name="O'Shaughnessy A."/>
            <person name="Dike S."/>
            <person name="Dedhia N."/>
            <person name="Preston R."/>
            <person name="Balija V."/>
            <person name="McCombie W.R."/>
            <person name="Chow T."/>
            <person name="Chen H."/>
            <person name="Chung M."/>
            <person name="Chen C."/>
            <person name="Shaw J."/>
            <person name="Wu H."/>
            <person name="Hsiao K."/>
            <person name="Chao Y."/>
            <person name="Chu M."/>
            <person name="Cheng C."/>
            <person name="Hour A."/>
            <person name="Lee P."/>
            <person name="Lin S."/>
            <person name="Lin Y."/>
            <person name="Liou J."/>
            <person name="Liu S."/>
            <person name="Hsing Y."/>
            <person name="Raghuvanshi S."/>
            <person name="Mohanty A."/>
            <person name="Bharti A.K."/>
            <person name="Gaur A."/>
            <person name="Gupta V."/>
            <person name="Kumar D."/>
            <person name="Ravi V."/>
            <person name="Vij S."/>
            <person name="Kapur A."/>
            <person name="Khurana P."/>
            <person name="Khurana P."/>
            <person name="Khurana J.P."/>
            <person name="Tyagi A.K."/>
            <person name="Gaikwad K."/>
            <person name="Singh A."/>
            <person name="Dalal V."/>
            <person name="Srivastava S."/>
            <person name="Dixit A."/>
            <person name="Pal A.K."/>
            <person name="Ghazi I.A."/>
            <person name="Yadav M."/>
            <person name="Pandit A."/>
            <person name="Bhargava A."/>
            <person name="Sureshbabu K."/>
            <person name="Batra K."/>
            <person name="Sharma T.R."/>
            <person name="Mohapatra T."/>
            <person name="Singh N.K."/>
            <person name="Messing J."/>
            <person name="Nelson A.B."/>
            <person name="Fuks G."/>
            <person name="Kavchok S."/>
            <person name="Keizer G."/>
            <person name="Linton E."/>
            <person name="Llaca V."/>
            <person name="Song R."/>
            <person name="Tanyolac B."/>
            <person name="Young S."/>
            <person name="Ho-Il K."/>
            <person name="Hahn J.H."/>
            <person name="Sangsakoo G."/>
            <person name="Vanavichit A."/>
            <person name="de Mattos Luiz.A.T."/>
            <person name="Zimmer P.D."/>
            <person name="Malone G."/>
            <person name="Dellagostin O."/>
            <person name="de Oliveira A.C."/>
            <person name="Bevan M."/>
            <person name="Bancroft I."/>
            <person name="Minx P."/>
            <person name="Cordum H."/>
            <person name="Wilson R."/>
            <person name="Cheng Z."/>
            <person name="Jin W."/>
            <person name="Jiang J."/>
            <person name="Leong S.A."/>
            <person name="Iwama H."/>
            <person name="Gojobori T."/>
            <person name="Itoh T."/>
            <person name="Niimura Y."/>
            <person name="Fujii Y."/>
            <person name="Habara T."/>
            <person name="Sakai H."/>
            <person name="Sato Y."/>
            <person name="Wilson G."/>
            <person name="Kumar K."/>
            <person name="McCouch S."/>
            <person name="Juretic N."/>
            <person name="Hoen D."/>
            <person name="Wright S."/>
            <person name="Bruskiewich R."/>
            <person name="Bureau T."/>
            <person name="Miyao A."/>
            <person name="Hirochika H."/>
            <person name="Nishikawa T."/>
            <person name="Kadowaki K."/>
            <person name="Sugiura M."/>
            <person name="Burr B."/>
            <person name="Sasaki T."/>
        </authorList>
    </citation>
    <scope>NUCLEOTIDE SEQUENCE [LARGE SCALE GENOMIC DNA]</scope>
    <source>
        <strain evidence="2">cv. Nipponbare</strain>
    </source>
</reference>
<dbReference type="STRING" id="39947.A0A0P0XWL3"/>
<sequence>MFTPVRMKTEIFDELMDANGTAFYLLLNPAINFSQKDIPVTIYERGVERISLDHADFVYPSPCVVFDVLAPPLGKE</sequence>
<dbReference type="PaxDb" id="39947-A0A0P0XWL3"/>
<accession>A0A0P0XWL3</accession>
<keyword evidence="2" id="KW-1185">Reference proteome</keyword>
<evidence type="ECO:0000313" key="2">
    <source>
        <dbReference type="Proteomes" id="UP000059680"/>
    </source>
</evidence>
<dbReference type="EMBL" id="AP014966">
    <property type="protein sequence ID" value="BAT11573.1"/>
    <property type="molecule type" value="Genomic_DNA"/>
</dbReference>
<protein>
    <submittedName>
        <fullName evidence="1">Os10g0506425 protein</fullName>
    </submittedName>
</protein>
<name>A0A0P0XWL3_ORYSJ</name>
<reference evidence="1 2" key="2">
    <citation type="journal article" date="2013" name="Plant Cell Physiol.">
        <title>Rice Annotation Project Database (RAP-DB): an integrative and interactive database for rice genomics.</title>
        <authorList>
            <person name="Sakai H."/>
            <person name="Lee S.S."/>
            <person name="Tanaka T."/>
            <person name="Numa H."/>
            <person name="Kim J."/>
            <person name="Kawahara Y."/>
            <person name="Wakimoto H."/>
            <person name="Yang C.C."/>
            <person name="Iwamoto M."/>
            <person name="Abe T."/>
            <person name="Yamada Y."/>
            <person name="Muto A."/>
            <person name="Inokuchi H."/>
            <person name="Ikemura T."/>
            <person name="Matsumoto T."/>
            <person name="Sasaki T."/>
            <person name="Itoh T."/>
        </authorList>
    </citation>
    <scope>NUCLEOTIDE SEQUENCE [LARGE SCALE GENOMIC DNA]</scope>
    <source>
        <strain evidence="2">cv. Nipponbare</strain>
    </source>
</reference>
<dbReference type="Proteomes" id="UP000059680">
    <property type="component" value="Chromosome 10"/>
</dbReference>